<name>A0A6C0JW50_9ZZZZ</name>
<organism evidence="3">
    <name type="scientific">viral metagenome</name>
    <dbReference type="NCBI Taxonomy" id="1070528"/>
    <lineage>
        <taxon>unclassified sequences</taxon>
        <taxon>metagenomes</taxon>
        <taxon>organismal metagenomes</taxon>
    </lineage>
</organism>
<dbReference type="EMBL" id="MN740745">
    <property type="protein sequence ID" value="QHU09739.1"/>
    <property type="molecule type" value="Genomic_DNA"/>
</dbReference>
<feature type="domain" description="Minor capsid protein P11 C-terminal conserved region" evidence="2">
    <location>
        <begin position="88"/>
        <end position="170"/>
    </location>
</feature>
<dbReference type="Pfam" id="PF23983">
    <property type="entry name" value="P11_C"/>
    <property type="match status" value="1"/>
</dbReference>
<dbReference type="InterPro" id="IPR055730">
    <property type="entry name" value="P11_C"/>
</dbReference>
<proteinExistence type="predicted"/>
<feature type="region of interest" description="Disordered" evidence="1">
    <location>
        <begin position="44"/>
        <end position="92"/>
    </location>
</feature>
<evidence type="ECO:0000256" key="1">
    <source>
        <dbReference type="SAM" id="MobiDB-lite"/>
    </source>
</evidence>
<accession>A0A6C0JW50</accession>
<reference evidence="3" key="1">
    <citation type="journal article" date="2020" name="Nature">
        <title>Giant virus diversity and host interactions through global metagenomics.</title>
        <authorList>
            <person name="Schulz F."/>
            <person name="Roux S."/>
            <person name="Paez-Espino D."/>
            <person name="Jungbluth S."/>
            <person name="Walsh D.A."/>
            <person name="Denef V.J."/>
            <person name="McMahon K.D."/>
            <person name="Konstantinidis K.T."/>
            <person name="Eloe-Fadrosh E.A."/>
            <person name="Kyrpides N.C."/>
            <person name="Woyke T."/>
        </authorList>
    </citation>
    <scope>NUCLEOTIDE SEQUENCE</scope>
    <source>
        <strain evidence="3">GVMAG-S-1101164-164</strain>
    </source>
</reference>
<feature type="compositionally biased region" description="Polar residues" evidence="1">
    <location>
        <begin position="62"/>
        <end position="81"/>
    </location>
</feature>
<evidence type="ECO:0000259" key="2">
    <source>
        <dbReference type="Pfam" id="PF23983"/>
    </source>
</evidence>
<sequence>MNTTTKLALVIGGVLLVGYLMSQYSSSHSGEGYGGMEGGGLGVMGPLSDGAPQAASAHSVGGNAQPSESLQSRVSATQSKYTESHLGGNELLPKGGLGASWAPVNPSSMGDLKGQNFLDAGYHTNTALAGVSQTNRNASWDVRSETPNPQGKVGPFLNTTIEANPFKRGLD</sequence>
<dbReference type="AlphaFoldDB" id="A0A6C0JW50"/>
<evidence type="ECO:0000313" key="3">
    <source>
        <dbReference type="EMBL" id="QHU09739.1"/>
    </source>
</evidence>
<protein>
    <recommendedName>
        <fullName evidence="2">Minor capsid protein P11 C-terminal conserved region domain-containing protein</fullName>
    </recommendedName>
</protein>